<accession>A0AAJ5BYN8</accession>
<proteinExistence type="predicted"/>
<dbReference type="KEGG" id="smiz:4412673_00186"/>
<dbReference type="Gene3D" id="2.20.110.10">
    <property type="entry name" value="Histone H3 K4-specific methyltransferase SET7/9 N-terminal domain"/>
    <property type="match status" value="1"/>
</dbReference>
<evidence type="ECO:0008006" key="3">
    <source>
        <dbReference type="Google" id="ProtNLM"/>
    </source>
</evidence>
<evidence type="ECO:0000313" key="2">
    <source>
        <dbReference type="Proteomes" id="UP000215355"/>
    </source>
</evidence>
<sequence length="232" mass="27642">MRPLKFIIPVIILFSCSKIAFSQYQRSEYEKLLDIKNRITINHDERRLESFYITDEKTIVRSEKFYYWYQSRKVQRTQGGFSGKLLHGSYQEFSGNKQLLKQGFYRKGLPHGEWKYWSDSQHLLKEEHWSKGNLNGLVSLYNENGVLSRKGPMKDAQWNGKIQVLDTVVNDYQWKYYREGIEISAEEYIDKNIFRRTANFFNSLWDKVFLGNRNDKIPPSENQEILPDLDSN</sequence>
<protein>
    <recommendedName>
        <fullName evidence="3">MORN repeat variant</fullName>
    </recommendedName>
</protein>
<dbReference type="EMBL" id="LT906468">
    <property type="protein sequence ID" value="SNV36925.1"/>
    <property type="molecule type" value="Genomic_DNA"/>
</dbReference>
<evidence type="ECO:0000313" key="1">
    <source>
        <dbReference type="EMBL" id="SNV36925.1"/>
    </source>
</evidence>
<gene>
    <name evidence="1" type="ORF">SAMEA4412673_00186</name>
</gene>
<dbReference type="SUPFAM" id="SSF82185">
    <property type="entry name" value="Histone H3 K4-specific methyltransferase SET7/9 N-terminal domain"/>
    <property type="match status" value="1"/>
</dbReference>
<dbReference type="RefSeq" id="WP_093101333.1">
    <property type="nucleotide sequence ID" value="NZ_FNGK01000012.1"/>
</dbReference>
<reference evidence="1 2" key="1">
    <citation type="submission" date="2017-06" db="EMBL/GenBank/DDBJ databases">
        <authorList>
            <consortium name="Pathogen Informatics"/>
        </authorList>
    </citation>
    <scope>NUCLEOTIDE SEQUENCE [LARGE SCALE GENOMIC DNA]</scope>
    <source>
        <strain evidence="1 2">NCTC12149</strain>
    </source>
</reference>
<dbReference type="PROSITE" id="PS51257">
    <property type="entry name" value="PROKAR_LIPOPROTEIN"/>
    <property type="match status" value="1"/>
</dbReference>
<dbReference type="Proteomes" id="UP000215355">
    <property type="component" value="Chromosome 1"/>
</dbReference>
<organism evidence="1 2">
    <name type="scientific">Sphingobacterium mizutaii</name>
    <dbReference type="NCBI Taxonomy" id="1010"/>
    <lineage>
        <taxon>Bacteria</taxon>
        <taxon>Pseudomonadati</taxon>
        <taxon>Bacteroidota</taxon>
        <taxon>Sphingobacteriia</taxon>
        <taxon>Sphingobacteriales</taxon>
        <taxon>Sphingobacteriaceae</taxon>
        <taxon>Sphingobacterium</taxon>
    </lineage>
</organism>
<dbReference type="AlphaFoldDB" id="A0AAJ5BYN8"/>
<name>A0AAJ5BYN8_9SPHI</name>